<comment type="caution">
    <text evidence="1">The sequence shown here is derived from an EMBL/GenBank/DDBJ whole genome shotgun (WGS) entry which is preliminary data.</text>
</comment>
<gene>
    <name evidence="1" type="ORF">PBF_20508</name>
</gene>
<evidence type="ECO:0000313" key="1">
    <source>
        <dbReference type="EMBL" id="EWG09252.1"/>
    </source>
</evidence>
<dbReference type="EMBL" id="APVL01000020">
    <property type="protein sequence ID" value="EWG09252.1"/>
    <property type="molecule type" value="Genomic_DNA"/>
</dbReference>
<organism evidence="1 2">
    <name type="scientific">Cytobacillus firmus DS1</name>
    <dbReference type="NCBI Taxonomy" id="1307436"/>
    <lineage>
        <taxon>Bacteria</taxon>
        <taxon>Bacillati</taxon>
        <taxon>Bacillota</taxon>
        <taxon>Bacilli</taxon>
        <taxon>Bacillales</taxon>
        <taxon>Bacillaceae</taxon>
        <taxon>Cytobacillus</taxon>
    </lineage>
</organism>
<reference evidence="2" key="1">
    <citation type="submission" date="2013-03" db="EMBL/GenBank/DDBJ databases">
        <title>Draft genome sequence of Bacillus firmus DS1.</title>
        <authorList>
            <person name="Peng D."/>
            <person name="Zhu L."/>
            <person name="Sun M."/>
        </authorList>
    </citation>
    <scope>NUCLEOTIDE SEQUENCE [LARGE SCALE GENOMIC DNA]</scope>
    <source>
        <strain evidence="2">DS1</strain>
    </source>
</reference>
<evidence type="ECO:0000313" key="2">
    <source>
        <dbReference type="Proteomes" id="UP000019270"/>
    </source>
</evidence>
<protein>
    <submittedName>
        <fullName evidence="1">Uncharacterized protein</fullName>
    </submittedName>
</protein>
<feature type="non-terminal residue" evidence="1">
    <location>
        <position position="133"/>
    </location>
</feature>
<dbReference type="AlphaFoldDB" id="W7L2C2"/>
<dbReference type="RefSeq" id="WP_235192296.1">
    <property type="nucleotide sequence ID" value="NZ_APVL01000020.1"/>
</dbReference>
<reference evidence="1 2" key="2">
    <citation type="journal article" date="2016" name="Sci. Rep.">
        <title>A novel serine protease, Sep1, from Bacillus firmus DS-1 has nematicidal activity and degrades multiple intestinal-associated nematode proteins.</title>
        <authorList>
            <person name="Geng C."/>
            <person name="Nie X."/>
            <person name="Tang Z."/>
            <person name="Zhang Y."/>
            <person name="Lin J."/>
            <person name="Sun M."/>
            <person name="Peng D."/>
        </authorList>
    </citation>
    <scope>NUCLEOTIDE SEQUENCE [LARGE SCALE GENOMIC DNA]</scope>
    <source>
        <strain evidence="1 2">DS1</strain>
    </source>
</reference>
<proteinExistence type="predicted"/>
<name>W7L2C2_CYTFI</name>
<dbReference type="Proteomes" id="UP000019270">
    <property type="component" value="Unassembled WGS sequence"/>
</dbReference>
<sequence>MAELGGAAECVQYLGSLKYGLSDLFGDLSNTFLIISCRSFILSNRFWSLSYIWHKYSLKRTDLSFKTDGAIGSGAYLRESDAYVDRCDAYMHFSIKRRVQLIMIPIIPYKKEHPQVLFKLPGSVLLSQGDSPQ</sequence>
<accession>W7L2C2</accession>